<reference evidence="1 2" key="1">
    <citation type="submission" date="2009-09" db="EMBL/GenBank/DDBJ databases">
        <authorList>
            <person name="Weinstock G."/>
            <person name="Sodergren E."/>
            <person name="Clifton S."/>
            <person name="Fulton L."/>
            <person name="Fulton B."/>
            <person name="Courtney L."/>
            <person name="Fronick C."/>
            <person name="Harrison M."/>
            <person name="Strong C."/>
            <person name="Farmer C."/>
            <person name="Delahaunty K."/>
            <person name="Markovic C."/>
            <person name="Hall O."/>
            <person name="Minx P."/>
            <person name="Tomlinson C."/>
            <person name="Mitreva M."/>
            <person name="Nelson J."/>
            <person name="Hou S."/>
            <person name="Wollam A."/>
            <person name="Pepin K.H."/>
            <person name="Johnson M."/>
            <person name="Bhonagiri V."/>
            <person name="Nash W.E."/>
            <person name="Warren W."/>
            <person name="Chinwalla A."/>
            <person name="Mardis E.R."/>
            <person name="Wilson R.K."/>
        </authorList>
    </citation>
    <scope>NUCLEOTIDE SEQUENCE [LARGE SCALE GENOMIC DNA]</scope>
    <source>
        <strain evidence="1 2">F0254</strain>
    </source>
</reference>
<dbReference type="EMBL" id="ACVB02000008">
    <property type="protein sequence ID" value="EEX74767.1"/>
    <property type="molecule type" value="Genomic_DNA"/>
</dbReference>
<dbReference type="RefSeq" id="WP_006804159.1">
    <property type="nucleotide sequence ID" value="NZ_GG700632.1"/>
</dbReference>
<evidence type="ECO:0000313" key="2">
    <source>
        <dbReference type="Proteomes" id="UP000006233"/>
    </source>
</evidence>
<dbReference type="Proteomes" id="UP000006233">
    <property type="component" value="Unassembled WGS sequence"/>
</dbReference>
<gene>
    <name evidence="1" type="ORF">GCWU000323_00822</name>
</gene>
<dbReference type="STRING" id="634994.GCWU000323_00822"/>
<organism evidence="1 2">
    <name type="scientific">Leptotrichia hofstadii F0254</name>
    <dbReference type="NCBI Taxonomy" id="634994"/>
    <lineage>
        <taxon>Bacteria</taxon>
        <taxon>Fusobacteriati</taxon>
        <taxon>Fusobacteriota</taxon>
        <taxon>Fusobacteriia</taxon>
        <taxon>Fusobacteriales</taxon>
        <taxon>Leptotrichiaceae</taxon>
        <taxon>Leptotrichia</taxon>
    </lineage>
</organism>
<comment type="caution">
    <text evidence="1">The sequence shown here is derived from an EMBL/GenBank/DDBJ whole genome shotgun (WGS) entry which is preliminary data.</text>
</comment>
<protein>
    <submittedName>
        <fullName evidence="1">Uncharacterized protein</fullName>
    </submittedName>
</protein>
<sequence>MKKMILLISLLVAVNMNAKSRSEMIRQDLSKLGVSQEIILKTIELDKEIPNVVSEPDREKVKNWH</sequence>
<proteinExistence type="predicted"/>
<evidence type="ECO:0000313" key="1">
    <source>
        <dbReference type="EMBL" id="EEX74767.1"/>
    </source>
</evidence>
<dbReference type="AlphaFoldDB" id="C9MWA1"/>
<name>C9MWA1_9FUSO</name>
<dbReference type="HOGENOM" id="CLU_2844532_0_0_0"/>
<accession>C9MWA1</accession>